<sequence length="273" mass="29085">MAPVNLLANKIALITGAGSGFGEGVAKLFAEEGAKVLLADINATGGERVTAEIIAAGGQAEFVKTNVTIETDWENVLAVAKDKFGGLDILVNNAGWTYRLKDSLTVTEAEYDRIFDINVKGIFYSVNVIVPHFLAQGSGNIINIGSCITAQPGPGLLWYGATKGAVDMITRCLAAEFSAKGIRVNGVSPAMGDTALMGDFLGKDPTDQIRQSKSAEAPLNRLCTPMDVAKAALYFATPYFNDFQTGILIRVDGGNYSKLRNLFGFNGDLKGWY</sequence>
<dbReference type="VEuPathDB" id="FungiDB:EYZ11_010944"/>
<proteinExistence type="inferred from homology"/>
<keyword evidence="2" id="KW-0521">NADP</keyword>
<protein>
    <submittedName>
        <fullName evidence="4">Uncharacterized protein</fullName>
    </submittedName>
</protein>
<dbReference type="GO" id="GO:0044550">
    <property type="term" value="P:secondary metabolite biosynthetic process"/>
    <property type="evidence" value="ECO:0007669"/>
    <property type="project" value="UniProtKB-ARBA"/>
</dbReference>
<gene>
    <name evidence="4" type="ORF">EYZ11_010944</name>
</gene>
<dbReference type="PANTHER" id="PTHR43639">
    <property type="entry name" value="OXIDOREDUCTASE, SHORT-CHAIN DEHYDROGENASE/REDUCTASE FAMILY (AFU_ORTHOLOGUE AFUA_5G02870)"/>
    <property type="match status" value="1"/>
</dbReference>
<dbReference type="InterPro" id="IPR020904">
    <property type="entry name" value="Sc_DH/Rdtase_CS"/>
</dbReference>
<dbReference type="AlphaFoldDB" id="A0A4S3J4P0"/>
<name>A0A4S3J4P0_9EURO</name>
<dbReference type="PRINTS" id="PR00081">
    <property type="entry name" value="GDHRDH"/>
</dbReference>
<evidence type="ECO:0000256" key="1">
    <source>
        <dbReference type="ARBA" id="ARBA00006484"/>
    </source>
</evidence>
<dbReference type="Pfam" id="PF13561">
    <property type="entry name" value="adh_short_C2"/>
    <property type="match status" value="1"/>
</dbReference>
<dbReference type="EMBL" id="SOSA01000629">
    <property type="protein sequence ID" value="THC89612.1"/>
    <property type="molecule type" value="Genomic_DNA"/>
</dbReference>
<dbReference type="STRING" id="1220188.A0A4S3J4P0"/>
<dbReference type="GO" id="GO:0016491">
    <property type="term" value="F:oxidoreductase activity"/>
    <property type="evidence" value="ECO:0007669"/>
    <property type="project" value="UniProtKB-KW"/>
</dbReference>
<dbReference type="FunFam" id="3.40.50.720:FF:000084">
    <property type="entry name" value="Short-chain dehydrogenase reductase"/>
    <property type="match status" value="1"/>
</dbReference>
<dbReference type="PROSITE" id="PS00061">
    <property type="entry name" value="ADH_SHORT"/>
    <property type="match status" value="1"/>
</dbReference>
<comment type="similarity">
    <text evidence="1">Belongs to the short-chain dehydrogenases/reductases (SDR) family.</text>
</comment>
<dbReference type="SUPFAM" id="SSF51735">
    <property type="entry name" value="NAD(P)-binding Rossmann-fold domains"/>
    <property type="match status" value="1"/>
</dbReference>
<dbReference type="InterPro" id="IPR036291">
    <property type="entry name" value="NAD(P)-bd_dom_sf"/>
</dbReference>
<dbReference type="Proteomes" id="UP000308092">
    <property type="component" value="Unassembled WGS sequence"/>
</dbReference>
<comment type="caution">
    <text evidence="4">The sequence shown here is derived from an EMBL/GenBank/DDBJ whole genome shotgun (WGS) entry which is preliminary data.</text>
</comment>
<evidence type="ECO:0000256" key="2">
    <source>
        <dbReference type="ARBA" id="ARBA00022857"/>
    </source>
</evidence>
<reference evidence="4 5" key="1">
    <citation type="submission" date="2019-03" db="EMBL/GenBank/DDBJ databases">
        <title>The genome sequence of a newly discovered highly antifungal drug resistant Aspergillus species, Aspergillus tanneri NIH 1004.</title>
        <authorList>
            <person name="Mounaud S."/>
            <person name="Singh I."/>
            <person name="Joardar V."/>
            <person name="Pakala S."/>
            <person name="Pakala S."/>
            <person name="Venepally P."/>
            <person name="Hoover J."/>
            <person name="Nierman W."/>
            <person name="Chung J."/>
            <person name="Losada L."/>
        </authorList>
    </citation>
    <scope>NUCLEOTIDE SEQUENCE [LARGE SCALE GENOMIC DNA]</scope>
    <source>
        <strain evidence="4 5">NIH1004</strain>
    </source>
</reference>
<dbReference type="NCBIfam" id="NF005559">
    <property type="entry name" value="PRK07231.1"/>
    <property type="match status" value="1"/>
</dbReference>
<evidence type="ECO:0000313" key="4">
    <source>
        <dbReference type="EMBL" id="THC89612.1"/>
    </source>
</evidence>
<keyword evidence="3" id="KW-0560">Oxidoreductase</keyword>
<dbReference type="InterPro" id="IPR002347">
    <property type="entry name" value="SDR_fam"/>
</dbReference>
<organism evidence="4 5">
    <name type="scientific">Aspergillus tanneri</name>
    <dbReference type="NCBI Taxonomy" id="1220188"/>
    <lineage>
        <taxon>Eukaryota</taxon>
        <taxon>Fungi</taxon>
        <taxon>Dikarya</taxon>
        <taxon>Ascomycota</taxon>
        <taxon>Pezizomycotina</taxon>
        <taxon>Eurotiomycetes</taxon>
        <taxon>Eurotiomycetidae</taxon>
        <taxon>Eurotiales</taxon>
        <taxon>Aspergillaceae</taxon>
        <taxon>Aspergillus</taxon>
        <taxon>Aspergillus subgen. Circumdati</taxon>
    </lineage>
</organism>
<evidence type="ECO:0000256" key="3">
    <source>
        <dbReference type="ARBA" id="ARBA00023002"/>
    </source>
</evidence>
<evidence type="ECO:0000313" key="5">
    <source>
        <dbReference type="Proteomes" id="UP000308092"/>
    </source>
</evidence>
<accession>A0A4S3J4P0</accession>
<dbReference type="Gene3D" id="3.40.50.720">
    <property type="entry name" value="NAD(P)-binding Rossmann-like Domain"/>
    <property type="match status" value="1"/>
</dbReference>
<dbReference type="PANTHER" id="PTHR43639:SF1">
    <property type="entry name" value="SHORT-CHAIN DEHYDROGENASE_REDUCTASE FAMILY PROTEIN"/>
    <property type="match status" value="1"/>
</dbReference>
<dbReference type="PRINTS" id="PR00080">
    <property type="entry name" value="SDRFAMILY"/>
</dbReference>
<keyword evidence="5" id="KW-1185">Reference proteome</keyword>